<comment type="caution">
    <text evidence="2">The sequence shown here is derived from an EMBL/GenBank/DDBJ whole genome shotgun (WGS) entry which is preliminary data.</text>
</comment>
<dbReference type="Pfam" id="PF06094">
    <property type="entry name" value="GGACT"/>
    <property type="match status" value="1"/>
</dbReference>
<dbReference type="InterPro" id="IPR009288">
    <property type="entry name" value="AIG2-like_dom"/>
</dbReference>
<organism evidence="2 3">
    <name type="scientific">Marinoscillum luteum</name>
    <dbReference type="NCBI Taxonomy" id="861051"/>
    <lineage>
        <taxon>Bacteria</taxon>
        <taxon>Pseudomonadati</taxon>
        <taxon>Bacteroidota</taxon>
        <taxon>Cytophagia</taxon>
        <taxon>Cytophagales</taxon>
        <taxon>Reichenbachiellaceae</taxon>
        <taxon>Marinoscillum</taxon>
    </lineage>
</organism>
<evidence type="ECO:0000313" key="3">
    <source>
        <dbReference type="Proteomes" id="UP001610063"/>
    </source>
</evidence>
<protein>
    <submittedName>
        <fullName evidence="2">Gamma-glutamylcyclotransferase</fullName>
    </submittedName>
</protein>
<dbReference type="Gene3D" id="3.10.490.10">
    <property type="entry name" value="Gamma-glutamyl cyclotransferase-like"/>
    <property type="match status" value="1"/>
</dbReference>
<dbReference type="EMBL" id="JBIPKE010000015">
    <property type="protein sequence ID" value="MFH6983741.1"/>
    <property type="molecule type" value="Genomic_DNA"/>
</dbReference>
<dbReference type="SUPFAM" id="SSF110857">
    <property type="entry name" value="Gamma-glutamyl cyclotransferase-like"/>
    <property type="match status" value="1"/>
</dbReference>
<gene>
    <name evidence="2" type="ORF">ACHKAR_09835</name>
</gene>
<dbReference type="InterPro" id="IPR036568">
    <property type="entry name" value="GGCT-like_sf"/>
</dbReference>
<name>A0ABW7N854_9BACT</name>
<proteinExistence type="predicted"/>
<feature type="domain" description="Gamma-glutamylcyclotransferase AIG2-like" evidence="1">
    <location>
        <begin position="5"/>
        <end position="127"/>
    </location>
</feature>
<reference evidence="2 3" key="1">
    <citation type="journal article" date="2013" name="Int. J. Syst. Evol. Microbiol.">
        <title>Marinoscillum luteum sp. nov., isolated from marine sediment.</title>
        <authorList>
            <person name="Cha I.T."/>
            <person name="Park S.J."/>
            <person name="Kim S.J."/>
            <person name="Kim J.G."/>
            <person name="Jung M.Y."/>
            <person name="Shin K.S."/>
            <person name="Kwon K.K."/>
            <person name="Yang S.H."/>
            <person name="Seo Y.S."/>
            <person name="Rhee S.K."/>
        </authorList>
    </citation>
    <scope>NUCLEOTIDE SEQUENCE [LARGE SCALE GENOMIC DNA]</scope>
    <source>
        <strain evidence="2 3">KCTC 23939</strain>
    </source>
</reference>
<dbReference type="CDD" id="cd06661">
    <property type="entry name" value="GGCT_like"/>
    <property type="match status" value="1"/>
</dbReference>
<evidence type="ECO:0000259" key="1">
    <source>
        <dbReference type="Pfam" id="PF06094"/>
    </source>
</evidence>
<evidence type="ECO:0000313" key="2">
    <source>
        <dbReference type="EMBL" id="MFH6983741.1"/>
    </source>
</evidence>
<dbReference type="InterPro" id="IPR013024">
    <property type="entry name" value="GGCT-like"/>
</dbReference>
<dbReference type="Proteomes" id="UP001610063">
    <property type="component" value="Unassembled WGS sequence"/>
</dbReference>
<dbReference type="RefSeq" id="WP_395417276.1">
    <property type="nucleotide sequence ID" value="NZ_JBIPKE010000015.1"/>
</dbReference>
<sequence length="128" mass="14893">MTTYLFAYGFLKTRFHGNRKTETPEIKAELITNGFYPGRMFRVNVYPGVVYDPECGQKVKGEIFKLENAEEMLHVLDRYENALPLVLLDPDYERRMRTIETPSGPLDCWVYEYLKAVNPATEIKSGEF</sequence>
<keyword evidence="3" id="KW-1185">Reference proteome</keyword>
<accession>A0ABW7N854</accession>